<dbReference type="PANTHER" id="PTHR33336:SF3">
    <property type="entry name" value="ABM DOMAIN-CONTAINING PROTEIN"/>
    <property type="match status" value="1"/>
</dbReference>
<keyword evidence="2" id="KW-0503">Monooxygenase</keyword>
<sequence>MGNIVITAILRAKTGNEDQLLEVLQQVVPPSQNEIGCIKYQLHQSLDEEGVYTFYEVWQDEDSMKKHIESDHYKVYRQHSEHLVEHRDVYRLKML</sequence>
<dbReference type="SUPFAM" id="SSF54909">
    <property type="entry name" value="Dimeric alpha+beta barrel"/>
    <property type="match status" value="1"/>
</dbReference>
<dbReference type="EMBL" id="JARMAB010000013">
    <property type="protein sequence ID" value="MED1203561.1"/>
    <property type="molecule type" value="Genomic_DNA"/>
</dbReference>
<organism evidence="2 3">
    <name type="scientific">Heyndrickxia acidicola</name>
    <dbReference type="NCBI Taxonomy" id="209389"/>
    <lineage>
        <taxon>Bacteria</taxon>
        <taxon>Bacillati</taxon>
        <taxon>Bacillota</taxon>
        <taxon>Bacilli</taxon>
        <taxon>Bacillales</taxon>
        <taxon>Bacillaceae</taxon>
        <taxon>Heyndrickxia</taxon>
    </lineage>
</organism>
<dbReference type="InterPro" id="IPR007138">
    <property type="entry name" value="ABM_dom"/>
</dbReference>
<feature type="domain" description="ABM" evidence="1">
    <location>
        <begin position="4"/>
        <end position="94"/>
    </location>
</feature>
<name>A0ABU6MFW3_9BACI</name>
<proteinExistence type="predicted"/>
<dbReference type="RefSeq" id="WP_066271208.1">
    <property type="nucleotide sequence ID" value="NZ_JARMAB010000013.1"/>
</dbReference>
<dbReference type="InterPro" id="IPR050744">
    <property type="entry name" value="AI-2_Isomerase_LsrG"/>
</dbReference>
<dbReference type="Gene3D" id="3.30.70.100">
    <property type="match status" value="1"/>
</dbReference>
<gene>
    <name evidence="2" type="ORF">P4T90_10805</name>
</gene>
<keyword evidence="2" id="KW-0560">Oxidoreductase</keyword>
<dbReference type="Pfam" id="PF03992">
    <property type="entry name" value="ABM"/>
    <property type="match status" value="1"/>
</dbReference>
<evidence type="ECO:0000313" key="3">
    <source>
        <dbReference type="Proteomes" id="UP001341444"/>
    </source>
</evidence>
<keyword evidence="3" id="KW-1185">Reference proteome</keyword>
<dbReference type="GO" id="GO:0004497">
    <property type="term" value="F:monooxygenase activity"/>
    <property type="evidence" value="ECO:0007669"/>
    <property type="project" value="UniProtKB-KW"/>
</dbReference>
<evidence type="ECO:0000259" key="1">
    <source>
        <dbReference type="PROSITE" id="PS51725"/>
    </source>
</evidence>
<comment type="caution">
    <text evidence="2">The sequence shown here is derived from an EMBL/GenBank/DDBJ whole genome shotgun (WGS) entry which is preliminary data.</text>
</comment>
<reference evidence="2 3" key="1">
    <citation type="submission" date="2023-03" db="EMBL/GenBank/DDBJ databases">
        <title>Bacillus Genome Sequencing.</title>
        <authorList>
            <person name="Dunlap C."/>
        </authorList>
    </citation>
    <scope>NUCLEOTIDE SEQUENCE [LARGE SCALE GENOMIC DNA]</scope>
    <source>
        <strain evidence="2 3">B-23453</strain>
    </source>
</reference>
<dbReference type="PANTHER" id="PTHR33336">
    <property type="entry name" value="QUINOL MONOOXYGENASE YGIN-RELATED"/>
    <property type="match status" value="1"/>
</dbReference>
<accession>A0ABU6MFW3</accession>
<protein>
    <submittedName>
        <fullName evidence="2">Quinol monooxygenase</fullName>
    </submittedName>
</protein>
<dbReference type="Proteomes" id="UP001341444">
    <property type="component" value="Unassembled WGS sequence"/>
</dbReference>
<dbReference type="InterPro" id="IPR011008">
    <property type="entry name" value="Dimeric_a/b-barrel"/>
</dbReference>
<evidence type="ECO:0000313" key="2">
    <source>
        <dbReference type="EMBL" id="MED1203561.1"/>
    </source>
</evidence>
<dbReference type="PROSITE" id="PS51725">
    <property type="entry name" value="ABM"/>
    <property type="match status" value="1"/>
</dbReference>